<evidence type="ECO:0000256" key="1">
    <source>
        <dbReference type="ARBA" id="ARBA00004141"/>
    </source>
</evidence>
<evidence type="ECO:0000256" key="5">
    <source>
        <dbReference type="ARBA" id="ARBA00038359"/>
    </source>
</evidence>
<sequence>MPGSQTVELWTLYALGVSFTILRTYARIVAVGVRDLRADDYLIWLAVLIYTTQCSLGYTLGTAAHGLANNGLTAAERSALAHDDPEYNMRVTGSKIQVAGWTAASCLLWTLKICVAIFYLRLMNGLDRYRIRIFIAMGLIATTFVALILTIFLSCRPFNHYWQINPDPGNICQAAISKPIVWTMFVTNVSTDVYLFVLPVSMLWKSSLRLLKKLAATMVLSGGLLIIVCATLKSIYVIVDPVHGGELAASWGTRETFIAVVTTNLPMVFPLLRVWITPFLPSNLRSSSNNKAAYKPGSGFVTIGGGGPGASNRSGPGSQSARDVMTNMTFDNDSEENIGPNGDMKMQILHTADGRQRALSPNEIVVSRQVNITVEDASSEKSTESFQRI</sequence>
<comment type="similarity">
    <text evidence="5">Belongs to the SAT4 family.</text>
</comment>
<feature type="transmembrane region" description="Helical" evidence="6">
    <location>
        <begin position="180"/>
        <end position="202"/>
    </location>
</feature>
<comment type="subcellular location">
    <subcellularLocation>
        <location evidence="1">Membrane</location>
        <topology evidence="1">Multi-pass membrane protein</topology>
    </subcellularLocation>
</comment>
<dbReference type="EMBL" id="MU004328">
    <property type="protein sequence ID" value="KAF2657114.1"/>
    <property type="molecule type" value="Genomic_DNA"/>
</dbReference>
<evidence type="ECO:0000256" key="2">
    <source>
        <dbReference type="ARBA" id="ARBA00022692"/>
    </source>
</evidence>
<keyword evidence="2 6" id="KW-0812">Transmembrane</keyword>
<name>A0A6A6TEP9_9PLEO</name>
<gene>
    <name evidence="8" type="ORF">K491DRAFT_691312</name>
</gene>
<dbReference type="AlphaFoldDB" id="A0A6A6TEP9"/>
<dbReference type="PANTHER" id="PTHR33048:SF105">
    <property type="match status" value="1"/>
</dbReference>
<protein>
    <recommendedName>
        <fullName evidence="7">Rhodopsin domain-containing protein</fullName>
    </recommendedName>
</protein>
<accession>A0A6A6TEP9</accession>
<evidence type="ECO:0000313" key="8">
    <source>
        <dbReference type="EMBL" id="KAF2657114.1"/>
    </source>
</evidence>
<feature type="transmembrane region" description="Helical" evidence="6">
    <location>
        <begin position="42"/>
        <end position="60"/>
    </location>
</feature>
<dbReference type="PANTHER" id="PTHR33048">
    <property type="entry name" value="PTH11-LIKE INTEGRAL MEMBRANE PROTEIN (AFU_ORTHOLOGUE AFUA_5G11245)"/>
    <property type="match status" value="1"/>
</dbReference>
<keyword evidence="9" id="KW-1185">Reference proteome</keyword>
<evidence type="ECO:0000313" key="9">
    <source>
        <dbReference type="Proteomes" id="UP000799324"/>
    </source>
</evidence>
<reference evidence="8" key="1">
    <citation type="journal article" date="2020" name="Stud. Mycol.">
        <title>101 Dothideomycetes genomes: a test case for predicting lifestyles and emergence of pathogens.</title>
        <authorList>
            <person name="Haridas S."/>
            <person name="Albert R."/>
            <person name="Binder M."/>
            <person name="Bloem J."/>
            <person name="Labutti K."/>
            <person name="Salamov A."/>
            <person name="Andreopoulos B."/>
            <person name="Baker S."/>
            <person name="Barry K."/>
            <person name="Bills G."/>
            <person name="Bluhm B."/>
            <person name="Cannon C."/>
            <person name="Castanera R."/>
            <person name="Culley D."/>
            <person name="Daum C."/>
            <person name="Ezra D."/>
            <person name="Gonzalez J."/>
            <person name="Henrissat B."/>
            <person name="Kuo A."/>
            <person name="Liang C."/>
            <person name="Lipzen A."/>
            <person name="Lutzoni F."/>
            <person name="Magnuson J."/>
            <person name="Mondo S."/>
            <person name="Nolan M."/>
            <person name="Ohm R."/>
            <person name="Pangilinan J."/>
            <person name="Park H.-J."/>
            <person name="Ramirez L."/>
            <person name="Alfaro M."/>
            <person name="Sun H."/>
            <person name="Tritt A."/>
            <person name="Yoshinaga Y."/>
            <person name="Zwiers L.-H."/>
            <person name="Turgeon B."/>
            <person name="Goodwin S."/>
            <person name="Spatafora J."/>
            <person name="Crous P."/>
            <person name="Grigoriev I."/>
        </authorList>
    </citation>
    <scope>NUCLEOTIDE SEQUENCE</scope>
    <source>
        <strain evidence="8">CBS 122681</strain>
    </source>
</reference>
<evidence type="ECO:0000259" key="7">
    <source>
        <dbReference type="Pfam" id="PF20684"/>
    </source>
</evidence>
<keyword evidence="4 6" id="KW-0472">Membrane</keyword>
<feature type="domain" description="Rhodopsin" evidence="7">
    <location>
        <begin position="22"/>
        <end position="273"/>
    </location>
</feature>
<dbReference type="Pfam" id="PF20684">
    <property type="entry name" value="Fung_rhodopsin"/>
    <property type="match status" value="1"/>
</dbReference>
<proteinExistence type="inferred from homology"/>
<evidence type="ECO:0000256" key="3">
    <source>
        <dbReference type="ARBA" id="ARBA00022989"/>
    </source>
</evidence>
<feature type="transmembrane region" description="Helical" evidence="6">
    <location>
        <begin position="214"/>
        <end position="236"/>
    </location>
</feature>
<evidence type="ECO:0000256" key="6">
    <source>
        <dbReference type="SAM" id="Phobius"/>
    </source>
</evidence>
<dbReference type="InterPro" id="IPR052337">
    <property type="entry name" value="SAT4-like"/>
</dbReference>
<keyword evidence="3 6" id="KW-1133">Transmembrane helix</keyword>
<feature type="transmembrane region" description="Helical" evidence="6">
    <location>
        <begin position="132"/>
        <end position="153"/>
    </location>
</feature>
<feature type="transmembrane region" description="Helical" evidence="6">
    <location>
        <begin position="12"/>
        <end position="30"/>
    </location>
</feature>
<dbReference type="GO" id="GO:0016020">
    <property type="term" value="C:membrane"/>
    <property type="evidence" value="ECO:0007669"/>
    <property type="project" value="UniProtKB-SubCell"/>
</dbReference>
<evidence type="ECO:0000256" key="4">
    <source>
        <dbReference type="ARBA" id="ARBA00023136"/>
    </source>
</evidence>
<dbReference type="InterPro" id="IPR049326">
    <property type="entry name" value="Rhodopsin_dom_fungi"/>
</dbReference>
<dbReference type="Proteomes" id="UP000799324">
    <property type="component" value="Unassembled WGS sequence"/>
</dbReference>
<dbReference type="OrthoDB" id="4329349at2759"/>
<feature type="transmembrane region" description="Helical" evidence="6">
    <location>
        <begin position="98"/>
        <end position="120"/>
    </location>
</feature>
<feature type="transmembrane region" description="Helical" evidence="6">
    <location>
        <begin position="256"/>
        <end position="276"/>
    </location>
</feature>
<organism evidence="8 9">
    <name type="scientific">Lophiostoma macrostomum CBS 122681</name>
    <dbReference type="NCBI Taxonomy" id="1314788"/>
    <lineage>
        <taxon>Eukaryota</taxon>
        <taxon>Fungi</taxon>
        <taxon>Dikarya</taxon>
        <taxon>Ascomycota</taxon>
        <taxon>Pezizomycotina</taxon>
        <taxon>Dothideomycetes</taxon>
        <taxon>Pleosporomycetidae</taxon>
        <taxon>Pleosporales</taxon>
        <taxon>Lophiostomataceae</taxon>
        <taxon>Lophiostoma</taxon>
    </lineage>
</organism>